<dbReference type="Proteomes" id="UP000887579">
    <property type="component" value="Unplaced"/>
</dbReference>
<organism evidence="1 2">
    <name type="scientific">Panagrolaimus sp. ES5</name>
    <dbReference type="NCBI Taxonomy" id="591445"/>
    <lineage>
        <taxon>Eukaryota</taxon>
        <taxon>Metazoa</taxon>
        <taxon>Ecdysozoa</taxon>
        <taxon>Nematoda</taxon>
        <taxon>Chromadorea</taxon>
        <taxon>Rhabditida</taxon>
        <taxon>Tylenchina</taxon>
        <taxon>Panagrolaimomorpha</taxon>
        <taxon>Panagrolaimoidea</taxon>
        <taxon>Panagrolaimidae</taxon>
        <taxon>Panagrolaimus</taxon>
    </lineage>
</organism>
<protein>
    <submittedName>
        <fullName evidence="2">Ankyrin repeat domain-containing protein</fullName>
    </submittedName>
</protein>
<reference evidence="2" key="1">
    <citation type="submission" date="2022-11" db="UniProtKB">
        <authorList>
            <consortium name="WormBaseParasite"/>
        </authorList>
    </citation>
    <scope>IDENTIFICATION</scope>
</reference>
<evidence type="ECO:0000313" key="1">
    <source>
        <dbReference type="Proteomes" id="UP000887579"/>
    </source>
</evidence>
<proteinExistence type="predicted"/>
<sequence>MSEDFKSESIINYYKNFVKPSLCDFLFIKDENIVDGIIVNARFELKSDQHKIPILGGTLLHIAAAVNDKIIVGWLINEKGADPNVKDHHDRDIYEISEAYNAKEVLEILPPKKHS</sequence>
<dbReference type="WBParaSite" id="ES5_v2.g19978.t1">
    <property type="protein sequence ID" value="ES5_v2.g19978.t1"/>
    <property type="gene ID" value="ES5_v2.g19978"/>
</dbReference>
<evidence type="ECO:0000313" key="2">
    <source>
        <dbReference type="WBParaSite" id="ES5_v2.g19978.t1"/>
    </source>
</evidence>
<name>A0AC34FRE6_9BILA</name>
<accession>A0AC34FRE6</accession>